<comment type="caution">
    <text evidence="2">The sequence shown here is derived from an EMBL/GenBank/DDBJ whole genome shotgun (WGS) entry which is preliminary data.</text>
</comment>
<evidence type="ECO:0000256" key="1">
    <source>
        <dbReference type="SAM" id="MobiDB-lite"/>
    </source>
</evidence>
<dbReference type="PANTHER" id="PTHR15396:SF1">
    <property type="entry name" value="RIBONUCLEASE P PROTEIN SUBUNIT P40"/>
    <property type="match status" value="1"/>
</dbReference>
<dbReference type="GO" id="GO:0004526">
    <property type="term" value="F:ribonuclease P activity"/>
    <property type="evidence" value="ECO:0007669"/>
    <property type="project" value="TreeGrafter"/>
</dbReference>
<protein>
    <submittedName>
        <fullName evidence="2">Uncharacterized protein</fullName>
    </submittedName>
</protein>
<dbReference type="GO" id="GO:0001682">
    <property type="term" value="P:tRNA 5'-leader removal"/>
    <property type="evidence" value="ECO:0007669"/>
    <property type="project" value="InterPro"/>
</dbReference>
<feature type="compositionally biased region" description="Basic and acidic residues" evidence="1">
    <location>
        <begin position="312"/>
        <end position="324"/>
    </location>
</feature>
<name>A0AAN7YAK4_9EURO</name>
<dbReference type="PANTHER" id="PTHR15396">
    <property type="entry name" value="RIBONUCLEASE P PROTEIN SUBUNIT P40"/>
    <property type="match status" value="1"/>
</dbReference>
<evidence type="ECO:0000313" key="3">
    <source>
        <dbReference type="Proteomes" id="UP001309876"/>
    </source>
</evidence>
<dbReference type="AlphaFoldDB" id="A0AAN7YAK4"/>
<dbReference type="Pfam" id="PF08584">
    <property type="entry name" value="Ribonuc_P_40"/>
    <property type="match status" value="1"/>
</dbReference>
<dbReference type="EMBL" id="JAVRRJ010000001">
    <property type="protein sequence ID" value="KAK5091542.1"/>
    <property type="molecule type" value="Genomic_DNA"/>
</dbReference>
<dbReference type="GO" id="GO:0030681">
    <property type="term" value="C:multimeric ribonuclease P complex"/>
    <property type="evidence" value="ECO:0007669"/>
    <property type="project" value="TreeGrafter"/>
</dbReference>
<gene>
    <name evidence="2" type="ORF">LTR05_001727</name>
</gene>
<accession>A0AAN7YAK4</accession>
<evidence type="ECO:0000313" key="2">
    <source>
        <dbReference type="EMBL" id="KAK5091542.1"/>
    </source>
</evidence>
<feature type="region of interest" description="Disordered" evidence="1">
    <location>
        <begin position="277"/>
        <end position="330"/>
    </location>
</feature>
<dbReference type="GO" id="GO:0000171">
    <property type="term" value="F:ribonuclease MRP activity"/>
    <property type="evidence" value="ECO:0007669"/>
    <property type="project" value="TreeGrafter"/>
</dbReference>
<dbReference type="InterPro" id="IPR013893">
    <property type="entry name" value="RNase_P_Rpp40"/>
</dbReference>
<organism evidence="2 3">
    <name type="scientific">Lithohypha guttulata</name>
    <dbReference type="NCBI Taxonomy" id="1690604"/>
    <lineage>
        <taxon>Eukaryota</taxon>
        <taxon>Fungi</taxon>
        <taxon>Dikarya</taxon>
        <taxon>Ascomycota</taxon>
        <taxon>Pezizomycotina</taxon>
        <taxon>Eurotiomycetes</taxon>
        <taxon>Chaetothyriomycetidae</taxon>
        <taxon>Chaetothyriales</taxon>
        <taxon>Trichomeriaceae</taxon>
        <taxon>Lithohypha</taxon>
    </lineage>
</organism>
<feature type="region of interest" description="Disordered" evidence="1">
    <location>
        <begin position="520"/>
        <end position="548"/>
    </location>
</feature>
<sequence length="567" mass="63495">MNEVVTLAEILRVEDVFGSDMNSQNRSQLQCSTLIEASTEFYVVGKYREIETSPNEAFFWCRGIPLPGRLRCIEMQVQQAVTRIYLDPAQPPTKRIPFRQIRGVPFVRNVSICMPSRVYDRLYSKERSHHGSSSGSSKLGHEVTYHKIISTLKDILSDYNLRTGNYIMLAQPYPSSGSTILSANSITMRLNCGRLIIEMPCEVYQRSGLTSPHHVSQVAGGGRKHDKRSARYKVEIDLRQTSMVKGKKSLDRLVRASEQVDGLREGRVWLVADLNKGEDKQGKKRKRGDKDDDQARADDGNTTSNTTTVPDTHTKPEPDDEKHPLLTYHPTTITGPGTLTIQKDVLVPSVLSNHSFLSTLSHIATPADRASLPTVLEDDIYEISEYLSLLFLQSPRITKQEYGKVDPYICRYSLPDAGTCVDQATAEQEEDVLVEDVRMISYSGLISSDFVTQLVVDLIRRSRVEGEKGIEGPSTFLQDESSWAAVQVNAHPTEVRGGTNGYTILLQSGTAQEIAVEQVDQDTGDRRAPVDAMDVDQSQQDTTQSKHEKNKEFKYVTCFEFVDSAIH</sequence>
<dbReference type="GO" id="GO:0000447">
    <property type="term" value="P:endonucleolytic cleavage in ITS1 to separate SSU-rRNA from 5.8S rRNA and LSU-rRNA from tricistronic rRNA transcript (SSU-rRNA, 5.8S rRNA, LSU-rRNA)"/>
    <property type="evidence" value="ECO:0007669"/>
    <property type="project" value="TreeGrafter"/>
</dbReference>
<feature type="compositionally biased region" description="Basic and acidic residues" evidence="1">
    <location>
        <begin position="288"/>
        <end position="299"/>
    </location>
</feature>
<proteinExistence type="predicted"/>
<dbReference type="GO" id="GO:0000172">
    <property type="term" value="C:ribonuclease MRP complex"/>
    <property type="evidence" value="ECO:0007669"/>
    <property type="project" value="TreeGrafter"/>
</dbReference>
<feature type="compositionally biased region" description="Low complexity" evidence="1">
    <location>
        <begin position="300"/>
        <end position="311"/>
    </location>
</feature>
<reference evidence="2 3" key="1">
    <citation type="submission" date="2023-08" db="EMBL/GenBank/DDBJ databases">
        <title>Black Yeasts Isolated from many extreme environments.</title>
        <authorList>
            <person name="Coleine C."/>
            <person name="Stajich J.E."/>
            <person name="Selbmann L."/>
        </authorList>
    </citation>
    <scope>NUCLEOTIDE SEQUENCE [LARGE SCALE GENOMIC DNA]</scope>
    <source>
        <strain evidence="2 3">CCFEE 5910</strain>
    </source>
</reference>
<keyword evidence="3" id="KW-1185">Reference proteome</keyword>
<dbReference type="Proteomes" id="UP001309876">
    <property type="component" value="Unassembled WGS sequence"/>
</dbReference>